<sequence>MVPSHASKLEELARAGSLLTRELDFKTLLSVLVEQTLDITASDLAVLYLYLDPEKRESDALLSYRRGRWSVAEKISKTSELITFIRESSEAVVLTERRQSPFADLFLDREMQSGIALPLYTPKAAIGVLILNSHEPFYYNRERFNFLNSFTKLASGMLHSSRLFQELKDYLKKIEELQRYQENIFTSMTNLLVTTDREGRIHYFNSAAGERLDLNSEKIGAKLGEVFKDSLDRKILKAFDTSKDKGKEILGVEGIYKAAEKEMDFSLNVSPLKGKRGQYQGLTILMTDQTRERELQAGMEKVVEERRVIKDMFSSYLSKDVVQTLMDSPGLVRPGGGKKEATIFFADIRGYTSFSEGKDPEYIIEVLNEYFSEAVETIIKYNGYIDKFIGDCIMAVTEYFHSITANKILTLA</sequence>
<dbReference type="PANTHER" id="PTHR43081">
    <property type="entry name" value="ADENYLATE CYCLASE, TERMINAL-DIFFERENTIATION SPECIFIC-RELATED"/>
    <property type="match status" value="1"/>
</dbReference>
<dbReference type="Pfam" id="PF08448">
    <property type="entry name" value="PAS_4"/>
    <property type="match status" value="1"/>
</dbReference>
<evidence type="ECO:0000259" key="1">
    <source>
        <dbReference type="PROSITE" id="PS50125"/>
    </source>
</evidence>
<dbReference type="Gene3D" id="3.30.450.20">
    <property type="entry name" value="PAS domain"/>
    <property type="match status" value="1"/>
</dbReference>
<accession>X1TZX1</accession>
<dbReference type="CDD" id="cd07302">
    <property type="entry name" value="CHD"/>
    <property type="match status" value="1"/>
</dbReference>
<dbReference type="GO" id="GO:0006171">
    <property type="term" value="P:cAMP biosynthetic process"/>
    <property type="evidence" value="ECO:0007669"/>
    <property type="project" value="TreeGrafter"/>
</dbReference>
<gene>
    <name evidence="2" type="ORF">S12H4_12625</name>
</gene>
<dbReference type="PANTHER" id="PTHR43081:SF1">
    <property type="entry name" value="ADENYLATE CYCLASE, TERMINAL-DIFFERENTIATION SPECIFIC"/>
    <property type="match status" value="1"/>
</dbReference>
<dbReference type="SUPFAM" id="SSF55785">
    <property type="entry name" value="PYP-like sensor domain (PAS domain)"/>
    <property type="match status" value="1"/>
</dbReference>
<reference evidence="2" key="1">
    <citation type="journal article" date="2014" name="Front. Microbiol.">
        <title>High frequency of phylogenetically diverse reductive dehalogenase-homologous genes in deep subseafloor sedimentary metagenomes.</title>
        <authorList>
            <person name="Kawai M."/>
            <person name="Futagami T."/>
            <person name="Toyoda A."/>
            <person name="Takaki Y."/>
            <person name="Nishi S."/>
            <person name="Hori S."/>
            <person name="Arai W."/>
            <person name="Tsubouchi T."/>
            <person name="Morono Y."/>
            <person name="Uchiyama I."/>
            <person name="Ito T."/>
            <person name="Fujiyama A."/>
            <person name="Inagaki F."/>
            <person name="Takami H."/>
        </authorList>
    </citation>
    <scope>NUCLEOTIDE SEQUENCE</scope>
    <source>
        <strain evidence="2">Expedition CK06-06</strain>
    </source>
</reference>
<dbReference type="InterPro" id="IPR035965">
    <property type="entry name" value="PAS-like_dom_sf"/>
</dbReference>
<dbReference type="InterPro" id="IPR050697">
    <property type="entry name" value="Adenylyl/Guanylyl_Cyclase_3/4"/>
</dbReference>
<dbReference type="InterPro" id="IPR001054">
    <property type="entry name" value="A/G_cyclase"/>
</dbReference>
<dbReference type="GO" id="GO:0035556">
    <property type="term" value="P:intracellular signal transduction"/>
    <property type="evidence" value="ECO:0007669"/>
    <property type="project" value="InterPro"/>
</dbReference>
<dbReference type="SUPFAM" id="SSF55781">
    <property type="entry name" value="GAF domain-like"/>
    <property type="match status" value="1"/>
</dbReference>
<dbReference type="SUPFAM" id="SSF55073">
    <property type="entry name" value="Nucleotide cyclase"/>
    <property type="match status" value="1"/>
</dbReference>
<name>X1TZX1_9ZZZZ</name>
<dbReference type="EMBL" id="BARW01006036">
    <property type="protein sequence ID" value="GAI85584.1"/>
    <property type="molecule type" value="Genomic_DNA"/>
</dbReference>
<evidence type="ECO:0000313" key="2">
    <source>
        <dbReference type="EMBL" id="GAI85584.1"/>
    </source>
</evidence>
<dbReference type="Gene3D" id="3.30.70.1230">
    <property type="entry name" value="Nucleotide cyclase"/>
    <property type="match status" value="1"/>
</dbReference>
<proteinExistence type="predicted"/>
<dbReference type="InterPro" id="IPR029016">
    <property type="entry name" value="GAF-like_dom_sf"/>
</dbReference>
<dbReference type="InterPro" id="IPR029787">
    <property type="entry name" value="Nucleotide_cyclase"/>
</dbReference>
<dbReference type="Gene3D" id="3.30.450.40">
    <property type="match status" value="1"/>
</dbReference>
<organism evidence="2">
    <name type="scientific">marine sediment metagenome</name>
    <dbReference type="NCBI Taxonomy" id="412755"/>
    <lineage>
        <taxon>unclassified sequences</taxon>
        <taxon>metagenomes</taxon>
        <taxon>ecological metagenomes</taxon>
    </lineage>
</organism>
<dbReference type="PROSITE" id="PS50125">
    <property type="entry name" value="GUANYLATE_CYCLASE_2"/>
    <property type="match status" value="1"/>
</dbReference>
<dbReference type="Pfam" id="PF00211">
    <property type="entry name" value="Guanylate_cyc"/>
    <property type="match status" value="1"/>
</dbReference>
<feature type="domain" description="Guanylate cyclase" evidence="1">
    <location>
        <begin position="342"/>
        <end position="397"/>
    </location>
</feature>
<comment type="caution">
    <text evidence="2">The sequence shown here is derived from an EMBL/GenBank/DDBJ whole genome shotgun (WGS) entry which is preliminary data.</text>
</comment>
<dbReference type="InterPro" id="IPR013656">
    <property type="entry name" value="PAS_4"/>
</dbReference>
<dbReference type="AlphaFoldDB" id="X1TZX1"/>
<protein>
    <recommendedName>
        <fullName evidence="1">Guanylate cyclase domain-containing protein</fullName>
    </recommendedName>
</protein>